<reference evidence="2" key="2">
    <citation type="submission" date="2025-08" db="UniProtKB">
        <authorList>
            <consortium name="RefSeq"/>
        </authorList>
    </citation>
    <scope>IDENTIFICATION</scope>
</reference>
<dbReference type="RefSeq" id="XP_015079205.1">
    <property type="nucleotide sequence ID" value="XM_015223719.1"/>
</dbReference>
<reference evidence="1" key="1">
    <citation type="journal article" date="2014" name="Nat. Genet.">
        <title>The genome of the stress-tolerant wild tomato species Solanum pennellii.</title>
        <authorList>
            <person name="Bolger A."/>
            <person name="Scossa F."/>
            <person name="Bolger M.E."/>
            <person name="Lanz C."/>
            <person name="Maumus F."/>
            <person name="Tohge T."/>
            <person name="Quesneville H."/>
            <person name="Alseekh S."/>
            <person name="Sorensen I."/>
            <person name="Lichtenstein G."/>
            <person name="Fich E.A."/>
            <person name="Conte M."/>
            <person name="Keller H."/>
            <person name="Schneeberger K."/>
            <person name="Schwacke R."/>
            <person name="Ofner I."/>
            <person name="Vrebalov J."/>
            <person name="Xu Y."/>
            <person name="Osorio S."/>
            <person name="Aflitos S.A."/>
            <person name="Schijlen E."/>
            <person name="Jimenez-Gomez J.M."/>
            <person name="Ryngajllo M."/>
            <person name="Kimura S."/>
            <person name="Kumar R."/>
            <person name="Koenig D."/>
            <person name="Headland L.R."/>
            <person name="Maloof J.N."/>
            <person name="Sinha N."/>
            <person name="van Ham R.C."/>
            <person name="Lankhorst R.K."/>
            <person name="Mao L."/>
            <person name="Vogel A."/>
            <person name="Arsova B."/>
            <person name="Panstruga R."/>
            <person name="Fei Z."/>
            <person name="Rose J.K."/>
            <person name="Zamir D."/>
            <person name="Carrari F."/>
            <person name="Giovannoni J.J."/>
            <person name="Weigel D."/>
            <person name="Usadel B."/>
            <person name="Fernie A.R."/>
        </authorList>
    </citation>
    <scope>NUCLEOTIDE SEQUENCE [LARGE SCALE GENOMIC DNA]</scope>
    <source>
        <strain evidence="1">cv. LA0716</strain>
    </source>
</reference>
<name>A0ABM1H1V7_SOLPN</name>
<dbReference type="GeneID" id="107023133"/>
<gene>
    <name evidence="2" type="primary">LOC107023133</name>
</gene>
<proteinExistence type="predicted"/>
<evidence type="ECO:0000313" key="1">
    <source>
        <dbReference type="Proteomes" id="UP000694930"/>
    </source>
</evidence>
<keyword evidence="1" id="KW-1185">Reference proteome</keyword>
<dbReference type="PANTHER" id="PTHR11439:SF463">
    <property type="entry name" value="REVERSE TRANSCRIPTASE TY1_COPIA-TYPE DOMAIN-CONTAINING PROTEIN"/>
    <property type="match status" value="1"/>
</dbReference>
<dbReference type="CDD" id="cd09272">
    <property type="entry name" value="RNase_HI_RT_Ty1"/>
    <property type="match status" value="1"/>
</dbReference>
<dbReference type="Proteomes" id="UP000694930">
    <property type="component" value="Chromosome 1"/>
</dbReference>
<protein>
    <submittedName>
        <fullName evidence="2">Uncharacterized protein LOC107023133</fullName>
    </submittedName>
</protein>
<organism evidence="1 2">
    <name type="scientific">Solanum pennellii</name>
    <name type="common">Tomato</name>
    <name type="synonym">Lycopersicon pennellii</name>
    <dbReference type="NCBI Taxonomy" id="28526"/>
    <lineage>
        <taxon>Eukaryota</taxon>
        <taxon>Viridiplantae</taxon>
        <taxon>Streptophyta</taxon>
        <taxon>Embryophyta</taxon>
        <taxon>Tracheophyta</taxon>
        <taxon>Spermatophyta</taxon>
        <taxon>Magnoliopsida</taxon>
        <taxon>eudicotyledons</taxon>
        <taxon>Gunneridae</taxon>
        <taxon>Pentapetalae</taxon>
        <taxon>asterids</taxon>
        <taxon>lamiids</taxon>
        <taxon>Solanales</taxon>
        <taxon>Solanaceae</taxon>
        <taxon>Solanoideae</taxon>
        <taxon>Solaneae</taxon>
        <taxon>Solanum</taxon>
        <taxon>Solanum subgen. Lycopersicon</taxon>
    </lineage>
</organism>
<accession>A0ABM1H1V7</accession>
<dbReference type="PANTHER" id="PTHR11439">
    <property type="entry name" value="GAG-POL-RELATED RETROTRANSPOSON"/>
    <property type="match status" value="1"/>
</dbReference>
<sequence length="155" mass="17256">MNEKLQRADGIEKANPRLFRSLVGGLNYLTHTRPDIAFSVSDVSRFLQSSTKKHLDAAKRIHRYVSGSTDFGIWYSEVSNFILIGYIDSDYAGCLDNRKSTSSSCFNFGSGAVTCSSKKYETVALSPSEAEYTTASLAARQVLWLWKLLADSSYE</sequence>
<evidence type="ECO:0000313" key="2">
    <source>
        <dbReference type="RefSeq" id="XP_015079205.1"/>
    </source>
</evidence>